<feature type="signal peptide" evidence="1">
    <location>
        <begin position="1"/>
        <end position="20"/>
    </location>
</feature>
<reference evidence="2" key="1">
    <citation type="submission" date="2022-10" db="EMBL/GenBank/DDBJ databases">
        <authorList>
            <person name="Yu W.X."/>
        </authorList>
    </citation>
    <scope>NUCLEOTIDE SEQUENCE</scope>
    <source>
        <strain evidence="2">AAT</strain>
    </source>
</reference>
<dbReference type="PROSITE" id="PS51257">
    <property type="entry name" value="PROKAR_LIPOPROTEIN"/>
    <property type="match status" value="1"/>
</dbReference>
<dbReference type="EMBL" id="JAPDPJ010000023">
    <property type="protein sequence ID" value="MCW3787071.1"/>
    <property type="molecule type" value="Genomic_DNA"/>
</dbReference>
<dbReference type="RefSeq" id="WP_301190636.1">
    <property type="nucleotide sequence ID" value="NZ_JAPDPJ010000023.1"/>
</dbReference>
<evidence type="ECO:0000256" key="1">
    <source>
        <dbReference type="SAM" id="SignalP"/>
    </source>
</evidence>
<feature type="chain" id="PRO_5042184435" evidence="1">
    <location>
        <begin position="21"/>
        <end position="449"/>
    </location>
</feature>
<organism evidence="2 3">
    <name type="scientific">Plebeiibacterium sediminum</name>
    <dbReference type="NCBI Taxonomy" id="2992112"/>
    <lineage>
        <taxon>Bacteria</taxon>
        <taxon>Pseudomonadati</taxon>
        <taxon>Bacteroidota</taxon>
        <taxon>Bacteroidia</taxon>
        <taxon>Marinilabiliales</taxon>
        <taxon>Marinilabiliaceae</taxon>
        <taxon>Plebeiibacterium</taxon>
    </lineage>
</organism>
<evidence type="ECO:0000313" key="2">
    <source>
        <dbReference type="EMBL" id="MCW3787071.1"/>
    </source>
</evidence>
<keyword evidence="1" id="KW-0732">Signal</keyword>
<dbReference type="Proteomes" id="UP001209229">
    <property type="component" value="Unassembled WGS sequence"/>
</dbReference>
<sequence>MKKLFKVNIWIAALALLVFASCEDDKKTDDGIDSALEADYSTVSPEESKQDVENAAVNLVSQIDELEDEDGIDVMIHMMDLMGGNDAPASAQFNIPLKAAQILADDSKNSAEVYNLLKATTEEGLALSDSFAMLTATYTYNFETLDFDKTENANDIVILFPGKESDLTNTAEILIGDFTVKEITEPRADFDLPAGKIEFPTGLKATLKYNDNTLMSYTLTAEYLSDGTPTALENVLEVGSFSFTQTLKHSQYKSAGFDFSFKNGSDILIAFGAEINGDWSENNINENSETDVEEIINNGNAYLQFMDLKAVGQIDIQTIVNGEQAFEEAHLGDSDDIKDLPEAENLVSLFTENARFVLVYTKDNTMLAYLEPYVMNNTNSYNQNGVIYTENDYYMDMRLVFNDNSKISMDTFVENELNGFFNALNDFIYTLNTTYGTEFNEVSMDDESL</sequence>
<keyword evidence="3" id="KW-1185">Reference proteome</keyword>
<proteinExistence type="predicted"/>
<accession>A0AAE3M518</accession>
<comment type="caution">
    <text evidence="2">The sequence shown here is derived from an EMBL/GenBank/DDBJ whole genome shotgun (WGS) entry which is preliminary data.</text>
</comment>
<protein>
    <submittedName>
        <fullName evidence="2">Uncharacterized protein</fullName>
    </submittedName>
</protein>
<dbReference type="AlphaFoldDB" id="A0AAE3M518"/>
<evidence type="ECO:0000313" key="3">
    <source>
        <dbReference type="Proteomes" id="UP001209229"/>
    </source>
</evidence>
<gene>
    <name evidence="2" type="ORF">OM075_11365</name>
</gene>
<name>A0AAE3M518_9BACT</name>